<keyword evidence="1" id="KW-1133">Transmembrane helix</keyword>
<keyword evidence="1" id="KW-0812">Transmembrane</keyword>
<accession>A0A7X0B071</accession>
<evidence type="ECO:0000313" key="2">
    <source>
        <dbReference type="EMBL" id="MBB6253383.1"/>
    </source>
</evidence>
<dbReference type="SUPFAM" id="SSF54523">
    <property type="entry name" value="Pili subunits"/>
    <property type="match status" value="1"/>
</dbReference>
<keyword evidence="1" id="KW-0472">Membrane</keyword>
<feature type="transmembrane region" description="Helical" evidence="1">
    <location>
        <begin position="6"/>
        <end position="29"/>
    </location>
</feature>
<sequence length="142" mass="15431">MRSAGFTLVEMLVVLMIIGLAGGVLALGVQNRLPGLRLDAAVSAMEEELRNRQVEALVSGREMTFSMADLEHIATTTQGRRLRRIAAVDVRIIGADPRMPDVVRFLPGGWSLGGGVSLKDGGREEVVRVDWPLGTVEVERRP</sequence>
<evidence type="ECO:0000313" key="3">
    <source>
        <dbReference type="Proteomes" id="UP000539175"/>
    </source>
</evidence>
<dbReference type="EMBL" id="JACIIZ010000011">
    <property type="protein sequence ID" value="MBB6253383.1"/>
    <property type="molecule type" value="Genomic_DNA"/>
</dbReference>
<dbReference type="InterPro" id="IPR012902">
    <property type="entry name" value="N_methyl_site"/>
</dbReference>
<comment type="caution">
    <text evidence="2">The sequence shown here is derived from an EMBL/GenBank/DDBJ whole genome shotgun (WGS) entry which is preliminary data.</text>
</comment>
<dbReference type="Proteomes" id="UP000539175">
    <property type="component" value="Unassembled WGS sequence"/>
</dbReference>
<dbReference type="AlphaFoldDB" id="A0A7X0B071"/>
<evidence type="ECO:0000256" key="1">
    <source>
        <dbReference type="SAM" id="Phobius"/>
    </source>
</evidence>
<organism evidence="2 3">
    <name type="scientific">Nitrospirillum iridis</name>
    <dbReference type="NCBI Taxonomy" id="765888"/>
    <lineage>
        <taxon>Bacteria</taxon>
        <taxon>Pseudomonadati</taxon>
        <taxon>Pseudomonadota</taxon>
        <taxon>Alphaproteobacteria</taxon>
        <taxon>Rhodospirillales</taxon>
        <taxon>Azospirillaceae</taxon>
        <taxon>Nitrospirillum</taxon>
    </lineage>
</organism>
<gene>
    <name evidence="2" type="ORF">FHS74_003952</name>
</gene>
<name>A0A7X0B071_9PROT</name>
<dbReference type="RefSeq" id="WP_184803779.1">
    <property type="nucleotide sequence ID" value="NZ_JACIIZ010000011.1"/>
</dbReference>
<protein>
    <submittedName>
        <fullName evidence="2">Type II secretion system protein H</fullName>
    </submittedName>
</protein>
<dbReference type="InterPro" id="IPR045584">
    <property type="entry name" value="Pilin-like"/>
</dbReference>
<dbReference type="PROSITE" id="PS00409">
    <property type="entry name" value="PROKAR_NTER_METHYL"/>
    <property type="match status" value="1"/>
</dbReference>
<keyword evidence="3" id="KW-1185">Reference proteome</keyword>
<proteinExistence type="predicted"/>
<dbReference type="NCBIfam" id="TIGR02532">
    <property type="entry name" value="IV_pilin_GFxxxE"/>
    <property type="match status" value="1"/>
</dbReference>
<reference evidence="2 3" key="1">
    <citation type="submission" date="2020-08" db="EMBL/GenBank/DDBJ databases">
        <title>Genomic Encyclopedia of Type Strains, Phase IV (KMG-IV): sequencing the most valuable type-strain genomes for metagenomic binning, comparative biology and taxonomic classification.</title>
        <authorList>
            <person name="Goeker M."/>
        </authorList>
    </citation>
    <scope>NUCLEOTIDE SEQUENCE [LARGE SCALE GENOMIC DNA]</scope>
    <source>
        <strain evidence="2 3">DSM 22198</strain>
    </source>
</reference>
<dbReference type="Pfam" id="PF07963">
    <property type="entry name" value="N_methyl"/>
    <property type="match status" value="1"/>
</dbReference>